<accession>A0ABY2ZZ89</accession>
<dbReference type="Pfam" id="PF24881">
    <property type="entry name" value="DUF7739"/>
    <property type="match status" value="1"/>
</dbReference>
<evidence type="ECO:0000259" key="1">
    <source>
        <dbReference type="Pfam" id="PF24881"/>
    </source>
</evidence>
<dbReference type="RefSeq" id="WP_141495756.1">
    <property type="nucleotide sequence ID" value="NZ_VICF01000002.1"/>
</dbReference>
<dbReference type="InterPro" id="IPR056641">
    <property type="entry name" value="DUF7739"/>
</dbReference>
<dbReference type="EMBL" id="VICF01000002">
    <property type="protein sequence ID" value="TQC75593.1"/>
    <property type="molecule type" value="Genomic_DNA"/>
</dbReference>
<dbReference type="Proteomes" id="UP000319715">
    <property type="component" value="Unassembled WGS sequence"/>
</dbReference>
<keyword evidence="3" id="KW-1185">Reference proteome</keyword>
<reference evidence="2 3" key="1">
    <citation type="submission" date="2019-06" db="EMBL/GenBank/DDBJ databases">
        <title>Pantoea dispersa Assembly.</title>
        <authorList>
            <person name="Wang J."/>
        </authorList>
    </citation>
    <scope>NUCLEOTIDE SEQUENCE [LARGE SCALE GENOMIC DNA]</scope>
    <source>
        <strain evidence="3">bio</strain>
    </source>
</reference>
<name>A0ABY2ZZ89_9GAMM</name>
<comment type="caution">
    <text evidence="2">The sequence shown here is derived from an EMBL/GenBank/DDBJ whole genome shotgun (WGS) entry which is preliminary data.</text>
</comment>
<organism evidence="2 3">
    <name type="scientific">Pantoea dispersa</name>
    <dbReference type="NCBI Taxonomy" id="59814"/>
    <lineage>
        <taxon>Bacteria</taxon>
        <taxon>Pseudomonadati</taxon>
        <taxon>Pseudomonadota</taxon>
        <taxon>Gammaproteobacteria</taxon>
        <taxon>Enterobacterales</taxon>
        <taxon>Erwiniaceae</taxon>
        <taxon>Pantoea</taxon>
    </lineage>
</organism>
<gene>
    <name evidence="2" type="ORF">FK492_06640</name>
</gene>
<evidence type="ECO:0000313" key="3">
    <source>
        <dbReference type="Proteomes" id="UP000319715"/>
    </source>
</evidence>
<evidence type="ECO:0000313" key="2">
    <source>
        <dbReference type="EMBL" id="TQC75593.1"/>
    </source>
</evidence>
<protein>
    <recommendedName>
        <fullName evidence="1">DUF7739 domain-containing protein</fullName>
    </recommendedName>
</protein>
<sequence length="99" mass="11258">MSVSLIDKRRAGHRISGIDLPNGTWFKVLAIPGMDKLVDTQFTNDPLSVTPAKAKKMADLLESWTPPDGWCNGNDKEWHAKMKAWLIEFFRNCNGFRSH</sequence>
<proteinExistence type="predicted"/>
<feature type="domain" description="DUF7739" evidence="1">
    <location>
        <begin position="3"/>
        <end position="83"/>
    </location>
</feature>